<protein>
    <submittedName>
        <fullName evidence="8">MFS general substrate transporter (Modular protein)</fullName>
    </submittedName>
</protein>
<dbReference type="GO" id="GO:0022857">
    <property type="term" value="F:transmembrane transporter activity"/>
    <property type="evidence" value="ECO:0007669"/>
    <property type="project" value="InterPro"/>
</dbReference>
<feature type="domain" description="Major facilitator superfamily (MFS) profile" evidence="7">
    <location>
        <begin position="1"/>
        <end position="198"/>
    </location>
</feature>
<feature type="transmembrane region" description="Helical" evidence="6">
    <location>
        <begin position="283"/>
        <end position="300"/>
    </location>
</feature>
<feature type="transmembrane region" description="Helical" evidence="6">
    <location>
        <begin position="306"/>
        <end position="327"/>
    </location>
</feature>
<reference evidence="8" key="2">
    <citation type="submission" date="2011-04" db="EMBL/GenBank/DDBJ databases">
        <authorList>
            <person name="Genoscope - CEA"/>
        </authorList>
    </citation>
    <scope>NUCLEOTIDE SEQUENCE</scope>
    <source>
        <strain evidence="8">R229</strain>
    </source>
</reference>
<evidence type="ECO:0000256" key="3">
    <source>
        <dbReference type="ARBA" id="ARBA00022989"/>
    </source>
</evidence>
<keyword evidence="4 6" id="KW-0472">Membrane</keyword>
<dbReference type="Gene3D" id="1.20.1250.20">
    <property type="entry name" value="MFS general substrate transporter like domains"/>
    <property type="match status" value="1"/>
</dbReference>
<feature type="transmembrane region" description="Helical" evidence="6">
    <location>
        <begin position="249"/>
        <end position="271"/>
    </location>
</feature>
<evidence type="ECO:0000256" key="1">
    <source>
        <dbReference type="ARBA" id="ARBA00004141"/>
    </source>
</evidence>
<dbReference type="CDD" id="cd03025">
    <property type="entry name" value="DsbA_FrnE_like"/>
    <property type="match status" value="1"/>
</dbReference>
<dbReference type="PROSITE" id="PS50850">
    <property type="entry name" value="MFS"/>
    <property type="match status" value="1"/>
</dbReference>
<accession>G2ZJ33</accession>
<keyword evidence="3 6" id="KW-1133">Transmembrane helix</keyword>
<keyword evidence="2 6" id="KW-0812">Transmembrane</keyword>
<feature type="region of interest" description="Disordered" evidence="5">
    <location>
        <begin position="486"/>
        <end position="518"/>
    </location>
</feature>
<dbReference type="PROSITE" id="PS00216">
    <property type="entry name" value="SUGAR_TRANSPORT_1"/>
    <property type="match status" value="1"/>
</dbReference>
<dbReference type="InterPro" id="IPR036249">
    <property type="entry name" value="Thioredoxin-like_sf"/>
</dbReference>
<comment type="subcellular location">
    <subcellularLocation>
        <location evidence="1">Membrane</location>
        <topology evidence="1">Multi-pass membrane protein</topology>
    </subcellularLocation>
</comment>
<evidence type="ECO:0000256" key="4">
    <source>
        <dbReference type="ARBA" id="ARBA00023136"/>
    </source>
</evidence>
<dbReference type="InterPro" id="IPR036259">
    <property type="entry name" value="MFS_trans_sf"/>
</dbReference>
<reference evidence="8" key="1">
    <citation type="journal article" date="2011" name="PLoS ONE">
        <title>Ralstonia syzygii, the Blood Disease Bacterium and some Asian R. solanacearum strains form a single genomic species despite divergent lifestyles.</title>
        <authorList>
            <person name="Remenant B."/>
            <person name="de Cambiaire J.C."/>
            <person name="Cellier G."/>
            <person name="Jacobs J.M."/>
            <person name="Mangenot S."/>
            <person name="Barbe V."/>
            <person name="Lajus A."/>
            <person name="Vallenet D."/>
            <person name="Medigue C."/>
            <person name="Fegan M."/>
            <person name="Allen C."/>
            <person name="Prior P."/>
        </authorList>
    </citation>
    <scope>NUCLEOTIDE SEQUENCE</scope>
    <source>
        <strain evidence="8">R229</strain>
    </source>
</reference>
<evidence type="ECO:0000313" key="8">
    <source>
        <dbReference type="EMBL" id="CCA79045.1"/>
    </source>
</evidence>
<dbReference type="InterPro" id="IPR020846">
    <property type="entry name" value="MFS_dom"/>
</dbReference>
<feature type="transmembrane region" description="Helical" evidence="6">
    <location>
        <begin position="12"/>
        <end position="30"/>
    </location>
</feature>
<dbReference type="PANTHER" id="PTHR23518:SF2">
    <property type="entry name" value="MAJOR FACILITATOR SUPERFAMILY TRANSPORTER"/>
    <property type="match status" value="1"/>
</dbReference>
<name>G2ZJ33_9RALS</name>
<dbReference type="SUPFAM" id="SSF103473">
    <property type="entry name" value="MFS general substrate transporter"/>
    <property type="match status" value="1"/>
</dbReference>
<gene>
    <name evidence="8" type="ORF">BDB_20070</name>
</gene>
<dbReference type="SUPFAM" id="SSF52833">
    <property type="entry name" value="Thioredoxin-like"/>
    <property type="match status" value="1"/>
</dbReference>
<dbReference type="Pfam" id="PF07690">
    <property type="entry name" value="MFS_1"/>
    <property type="match status" value="1"/>
</dbReference>
<dbReference type="Gene3D" id="3.40.30.10">
    <property type="entry name" value="Glutaredoxin"/>
    <property type="match status" value="1"/>
</dbReference>
<feature type="transmembrane region" description="Helical" evidence="6">
    <location>
        <begin position="86"/>
        <end position="109"/>
    </location>
</feature>
<evidence type="ECO:0000259" key="7">
    <source>
        <dbReference type="PROSITE" id="PS50850"/>
    </source>
</evidence>
<feature type="transmembrane region" description="Helical" evidence="6">
    <location>
        <begin position="149"/>
        <end position="168"/>
    </location>
</feature>
<proteinExistence type="predicted"/>
<feature type="region of interest" description="Disordered" evidence="5">
    <location>
        <begin position="391"/>
        <end position="450"/>
    </location>
</feature>
<sequence length="767" mass="82267">MTANPRPDVLRRVPPGIWVLGGVSLLMDIASEMIHSLLPMFIVSALGASALTVGLIEGLAESTALIVRIFSGVLSDYLGRRKGLAVFGYALGALSKPLFAIAPTAGIVLTARLLDRIGKGVRGAPRDALVADIAPPELRGAAFGLRQSLDTVGAFLGPLLAVGLMLLWANDFRAVFWVAVVPGLLSVALLAFGLREPVARGAAHRTNPIRRANLQRLTRAYWWVVAIGAVFTLARFSEAFLVLRAQRGGVPIALVPLVMVAMNVVYALAAYPFGKLSDRVSHTGLLALGLVVLIAADLVLATTDHWGAVLAGVALWGIHMGITQGLLATMVADTAPPTCAAPPMASSTWSAASPCWWPAPWQAGCGTPTAPPPPSTPAPCSAGWRWPCSPSAARGKRHRADRSGDARQPLEPLGQKVQHRPQGRRQAGRGDLRRHRVPPNPQGRAPHAVHRHRRLAQEAGRHTVQYTAVELRPQIDMLYWPRTAHRHERRARGRPRTRYSPHQHRRAGRQRAAPDGHPAHSWRRLMATLHYIFDPLCGWCYGAVPLVEAARTVPGLTVAFHGGGMLAGPNRRMVTPQWRSYVMPHDHRIAELTGQPFGTPYFEGLLRDTTAVMDSEPPITAALAAQAIDGRGLDMIHRVQRAHYEEGRRIADVPVLHELAVDLGLPADVFDAEFARQSGALTQQHIAASRRLLDRVGGQGFPTFALEDGDGRMGVVDIGAWLGRPEAWAQALAQHLAAGTAAPAAAGAHEAAPACGPDNCALPGAST</sequence>
<dbReference type="CDD" id="cd17370">
    <property type="entry name" value="MFS_MJ1317_like"/>
    <property type="match status" value="1"/>
</dbReference>
<dbReference type="GO" id="GO:0016020">
    <property type="term" value="C:membrane"/>
    <property type="evidence" value="ECO:0007669"/>
    <property type="project" value="UniProtKB-SubCell"/>
</dbReference>
<feature type="transmembrane region" description="Helical" evidence="6">
    <location>
        <begin position="220"/>
        <end position="243"/>
    </location>
</feature>
<dbReference type="AlphaFoldDB" id="G2ZJ33"/>
<dbReference type="InterPro" id="IPR011701">
    <property type="entry name" value="MFS"/>
</dbReference>
<dbReference type="InterPro" id="IPR001853">
    <property type="entry name" value="DSBA-like_thioredoxin_dom"/>
</dbReference>
<dbReference type="InterPro" id="IPR005829">
    <property type="entry name" value="Sugar_transporter_CS"/>
</dbReference>
<evidence type="ECO:0000256" key="6">
    <source>
        <dbReference type="SAM" id="Phobius"/>
    </source>
</evidence>
<dbReference type="GO" id="GO:0016491">
    <property type="term" value="F:oxidoreductase activity"/>
    <property type="evidence" value="ECO:0007669"/>
    <property type="project" value="InterPro"/>
</dbReference>
<feature type="compositionally biased region" description="Basic residues" evidence="5">
    <location>
        <begin position="486"/>
        <end position="509"/>
    </location>
</feature>
<dbReference type="Pfam" id="PF01323">
    <property type="entry name" value="DSBA"/>
    <property type="match status" value="1"/>
</dbReference>
<feature type="compositionally biased region" description="Basic residues" evidence="5">
    <location>
        <begin position="417"/>
        <end position="437"/>
    </location>
</feature>
<dbReference type="PANTHER" id="PTHR23518">
    <property type="entry name" value="C-METHYLTRANSFERASE"/>
    <property type="match status" value="1"/>
</dbReference>
<evidence type="ECO:0000256" key="5">
    <source>
        <dbReference type="SAM" id="MobiDB-lite"/>
    </source>
</evidence>
<organism evidence="8">
    <name type="scientific">blood disease bacterium R229</name>
    <dbReference type="NCBI Taxonomy" id="741978"/>
    <lineage>
        <taxon>Bacteria</taxon>
        <taxon>Pseudomonadati</taxon>
        <taxon>Pseudomonadota</taxon>
        <taxon>Betaproteobacteria</taxon>
        <taxon>Burkholderiales</taxon>
        <taxon>Burkholderiaceae</taxon>
        <taxon>Ralstonia</taxon>
        <taxon>Ralstonia solanacearum species complex</taxon>
    </lineage>
</organism>
<feature type="transmembrane region" description="Helical" evidence="6">
    <location>
        <begin position="174"/>
        <end position="194"/>
    </location>
</feature>
<dbReference type="EMBL" id="FR854059">
    <property type="protein sequence ID" value="CCA79045.1"/>
    <property type="molecule type" value="Genomic_DNA"/>
</dbReference>
<evidence type="ECO:0000256" key="2">
    <source>
        <dbReference type="ARBA" id="ARBA00022692"/>
    </source>
</evidence>